<feature type="transmembrane region" description="Helical" evidence="19">
    <location>
        <begin position="136"/>
        <end position="154"/>
    </location>
</feature>
<evidence type="ECO:0000256" key="18">
    <source>
        <dbReference type="ARBA" id="ARBA00049504"/>
    </source>
</evidence>
<evidence type="ECO:0000313" key="20">
    <source>
        <dbReference type="EMBL" id="KEJ93168.1"/>
    </source>
</evidence>
<gene>
    <name evidence="19" type="primary">cobS</name>
    <name evidence="20" type="ORF">EH55_12745</name>
</gene>
<comment type="caution">
    <text evidence="20">The sequence shown here is derived from an EMBL/GenBank/DDBJ whole genome shotgun (WGS) entry which is preliminary data.</text>
</comment>
<dbReference type="eggNOG" id="COG0368">
    <property type="taxonomic scope" value="Bacteria"/>
</dbReference>
<dbReference type="GeneID" id="90984767"/>
<comment type="pathway">
    <text evidence="3 19">Cofactor biosynthesis; adenosylcobalamin biosynthesis; adenosylcobalamin from cob(II)yrinate a,c-diamide: step 7/7.</text>
</comment>
<dbReference type="PANTHER" id="PTHR34148:SF1">
    <property type="entry name" value="ADENOSYLCOBINAMIDE-GDP RIBAZOLETRANSFERASE"/>
    <property type="match status" value="1"/>
</dbReference>
<organism evidence="20 21">
    <name type="scientific">Synergistes jonesii</name>
    <dbReference type="NCBI Taxonomy" id="2754"/>
    <lineage>
        <taxon>Bacteria</taxon>
        <taxon>Thermotogati</taxon>
        <taxon>Synergistota</taxon>
        <taxon>Synergistia</taxon>
        <taxon>Synergistales</taxon>
        <taxon>Synergistaceae</taxon>
        <taxon>Synergistes</taxon>
    </lineage>
</organism>
<comment type="function">
    <text evidence="14 19">Joins adenosylcobinamide-GDP and alpha-ribazole to generate adenosylcobalamin (Ado-cobalamin). Also synthesizes adenosylcobalamin 5'-phosphate from adenosylcobinamide-GDP and alpha-ribazole 5'-phosphate.</text>
</comment>
<evidence type="ECO:0000256" key="10">
    <source>
        <dbReference type="ARBA" id="ARBA00022692"/>
    </source>
</evidence>
<feature type="transmembrane region" description="Helical" evidence="19">
    <location>
        <begin position="59"/>
        <end position="84"/>
    </location>
</feature>
<keyword evidence="9 19" id="KW-0808">Transferase</keyword>
<evidence type="ECO:0000256" key="14">
    <source>
        <dbReference type="ARBA" id="ARBA00025228"/>
    </source>
</evidence>
<evidence type="ECO:0000256" key="12">
    <source>
        <dbReference type="ARBA" id="ARBA00022989"/>
    </source>
</evidence>
<keyword evidence="21" id="KW-1185">Reference proteome</keyword>
<feature type="transmembrane region" description="Helical" evidence="19">
    <location>
        <begin position="206"/>
        <end position="239"/>
    </location>
</feature>
<evidence type="ECO:0000256" key="11">
    <source>
        <dbReference type="ARBA" id="ARBA00022842"/>
    </source>
</evidence>
<dbReference type="GO" id="GO:0008818">
    <property type="term" value="F:cobalamin 5'-phosphate synthase activity"/>
    <property type="evidence" value="ECO:0007669"/>
    <property type="project" value="UniProtKB-UniRule"/>
</dbReference>
<dbReference type="UniPathway" id="UPA00148">
    <property type="reaction ID" value="UER00238"/>
</dbReference>
<evidence type="ECO:0000313" key="21">
    <source>
        <dbReference type="Proteomes" id="UP000027665"/>
    </source>
</evidence>
<dbReference type="Proteomes" id="UP000027665">
    <property type="component" value="Unassembled WGS sequence"/>
</dbReference>
<dbReference type="EC" id="2.7.8.26" evidence="5 19"/>
<comment type="subcellular location">
    <subcellularLocation>
        <location evidence="2 19">Cell membrane</location>
        <topology evidence="2 19">Multi-pass membrane protein</topology>
    </subcellularLocation>
</comment>
<dbReference type="EMBL" id="JMKI01000006">
    <property type="protein sequence ID" value="KEJ93168.1"/>
    <property type="molecule type" value="Genomic_DNA"/>
</dbReference>
<evidence type="ECO:0000256" key="3">
    <source>
        <dbReference type="ARBA" id="ARBA00004663"/>
    </source>
</evidence>
<keyword evidence="7 19" id="KW-1003">Cell membrane</keyword>
<keyword evidence="12 19" id="KW-1133">Transmembrane helix</keyword>
<sequence length="272" mass="28954">MDGCREKFKEFSDTLNAEIRDKGFKLDFAARFVVVWTLLSRIPLPKGWWPRKAPAGNRALAFAPLAGGLMGIINGFVVTAAFYLGAGTLASAWAAAAVYFLAGWCLHLDGWGDLWDGIGSGRSGNALREVMKDSRLGSFGGASLVIAFGLWTSLLSSVAPEARFAACVTSAAAARFAEDCAAFLGEYPWEAGMGKGWVDTFSPYDLFTSALCLVPFLIFSIFHFALCAALSALSGFAFARWMNGRLGGVNGDVMGAAAVAAEIISMAVWAVW</sequence>
<evidence type="ECO:0000256" key="4">
    <source>
        <dbReference type="ARBA" id="ARBA00010561"/>
    </source>
</evidence>
<protein>
    <recommendedName>
        <fullName evidence="6 19">Adenosylcobinamide-GDP ribazoletransferase</fullName>
        <ecNumber evidence="5 19">2.7.8.26</ecNumber>
    </recommendedName>
    <alternativeName>
        <fullName evidence="16 19">Cobalamin synthase</fullName>
    </alternativeName>
    <alternativeName>
        <fullName evidence="15 19">Cobalamin-5'-phosphate synthase</fullName>
    </alternativeName>
</protein>
<dbReference type="GO" id="GO:0051073">
    <property type="term" value="F:adenosylcobinamide-GDP ribazoletransferase activity"/>
    <property type="evidence" value="ECO:0007669"/>
    <property type="project" value="UniProtKB-UniRule"/>
</dbReference>
<evidence type="ECO:0000256" key="15">
    <source>
        <dbReference type="ARBA" id="ARBA00032605"/>
    </source>
</evidence>
<name>A0A073IS51_9BACT</name>
<dbReference type="RefSeq" id="WP_051682574.1">
    <property type="nucleotide sequence ID" value="NZ_JMKI01000006.1"/>
</dbReference>
<keyword evidence="8 19" id="KW-0169">Cobalamin biosynthesis</keyword>
<comment type="cofactor">
    <cofactor evidence="1 19">
        <name>Mg(2+)</name>
        <dbReference type="ChEBI" id="CHEBI:18420"/>
    </cofactor>
</comment>
<dbReference type="Pfam" id="PF02654">
    <property type="entry name" value="CobS"/>
    <property type="match status" value="1"/>
</dbReference>
<evidence type="ECO:0000256" key="8">
    <source>
        <dbReference type="ARBA" id="ARBA00022573"/>
    </source>
</evidence>
<keyword evidence="11 19" id="KW-0460">Magnesium</keyword>
<reference evidence="20 21" key="1">
    <citation type="submission" date="2014-04" db="EMBL/GenBank/DDBJ databases">
        <title>Draft Genome Sequence of Synergistes jonesii.</title>
        <authorList>
            <person name="Coil D.A."/>
            <person name="Eisen J.A."/>
            <person name="Holland-Moritz H.E."/>
        </authorList>
    </citation>
    <scope>NUCLEOTIDE SEQUENCE [LARGE SCALE GENOMIC DNA]</scope>
    <source>
        <strain evidence="20 21">78-1</strain>
    </source>
</reference>
<dbReference type="GO" id="GO:0005886">
    <property type="term" value="C:plasma membrane"/>
    <property type="evidence" value="ECO:0007669"/>
    <property type="project" value="UniProtKB-SubCell"/>
</dbReference>
<dbReference type="InterPro" id="IPR003805">
    <property type="entry name" value="CobS"/>
</dbReference>
<evidence type="ECO:0000256" key="1">
    <source>
        <dbReference type="ARBA" id="ARBA00001946"/>
    </source>
</evidence>
<feature type="transmembrane region" description="Helical" evidence="19">
    <location>
        <begin position="90"/>
        <end position="115"/>
    </location>
</feature>
<proteinExistence type="inferred from homology"/>
<evidence type="ECO:0000256" key="19">
    <source>
        <dbReference type="HAMAP-Rule" id="MF_00719"/>
    </source>
</evidence>
<accession>A0A073IS51</accession>
<dbReference type="GO" id="GO:0009236">
    <property type="term" value="P:cobalamin biosynthetic process"/>
    <property type="evidence" value="ECO:0007669"/>
    <property type="project" value="UniProtKB-UniRule"/>
</dbReference>
<evidence type="ECO:0000256" key="6">
    <source>
        <dbReference type="ARBA" id="ARBA00015850"/>
    </source>
</evidence>
<evidence type="ECO:0000256" key="7">
    <source>
        <dbReference type="ARBA" id="ARBA00022475"/>
    </source>
</evidence>
<evidence type="ECO:0000256" key="9">
    <source>
        <dbReference type="ARBA" id="ARBA00022679"/>
    </source>
</evidence>
<evidence type="ECO:0000256" key="5">
    <source>
        <dbReference type="ARBA" id="ARBA00013200"/>
    </source>
</evidence>
<evidence type="ECO:0000256" key="2">
    <source>
        <dbReference type="ARBA" id="ARBA00004651"/>
    </source>
</evidence>
<feature type="transmembrane region" description="Helical" evidence="19">
    <location>
        <begin position="251"/>
        <end position="271"/>
    </location>
</feature>
<comment type="catalytic activity">
    <reaction evidence="18 19">
        <text>alpha-ribazole 5'-phosphate + adenosylcob(III)inamide-GDP = adenosylcob(III)alamin 5'-phosphate + GMP + H(+)</text>
        <dbReference type="Rhea" id="RHEA:23560"/>
        <dbReference type="ChEBI" id="CHEBI:15378"/>
        <dbReference type="ChEBI" id="CHEBI:57918"/>
        <dbReference type="ChEBI" id="CHEBI:58115"/>
        <dbReference type="ChEBI" id="CHEBI:60487"/>
        <dbReference type="ChEBI" id="CHEBI:60493"/>
        <dbReference type="EC" id="2.7.8.26"/>
    </reaction>
</comment>
<dbReference type="PANTHER" id="PTHR34148">
    <property type="entry name" value="ADENOSYLCOBINAMIDE-GDP RIBAZOLETRANSFERASE"/>
    <property type="match status" value="1"/>
</dbReference>
<dbReference type="AlphaFoldDB" id="A0A073IS51"/>
<evidence type="ECO:0000256" key="17">
    <source>
        <dbReference type="ARBA" id="ARBA00048623"/>
    </source>
</evidence>
<evidence type="ECO:0000256" key="16">
    <source>
        <dbReference type="ARBA" id="ARBA00032853"/>
    </source>
</evidence>
<comment type="similarity">
    <text evidence="4 19">Belongs to the CobS family.</text>
</comment>
<dbReference type="HAMAP" id="MF_00719">
    <property type="entry name" value="CobS"/>
    <property type="match status" value="1"/>
</dbReference>
<evidence type="ECO:0000256" key="13">
    <source>
        <dbReference type="ARBA" id="ARBA00023136"/>
    </source>
</evidence>
<keyword evidence="10 19" id="KW-0812">Transmembrane</keyword>
<dbReference type="OrthoDB" id="5555at2"/>
<comment type="catalytic activity">
    <reaction evidence="17 19">
        <text>alpha-ribazole + adenosylcob(III)inamide-GDP = adenosylcob(III)alamin + GMP + H(+)</text>
        <dbReference type="Rhea" id="RHEA:16049"/>
        <dbReference type="ChEBI" id="CHEBI:10329"/>
        <dbReference type="ChEBI" id="CHEBI:15378"/>
        <dbReference type="ChEBI" id="CHEBI:18408"/>
        <dbReference type="ChEBI" id="CHEBI:58115"/>
        <dbReference type="ChEBI" id="CHEBI:60487"/>
        <dbReference type="EC" id="2.7.8.26"/>
    </reaction>
</comment>
<keyword evidence="13 19" id="KW-0472">Membrane</keyword>
<dbReference type="STRING" id="2754.EH55_12745"/>